<dbReference type="KEGG" id="ntn:D5366_11265"/>
<evidence type="ECO:0000313" key="1">
    <source>
        <dbReference type="EMBL" id="QDH25694.1"/>
    </source>
</evidence>
<accession>A0A4Y6V8L5</accession>
<gene>
    <name evidence="1" type="ORF">D5366_11265</name>
</gene>
<dbReference type="InterPro" id="IPR036182">
    <property type="entry name" value="PCuAC_sf"/>
</dbReference>
<sequence length="188" mass="20750">MIYPVRTALFTPANRSTLKREIWSLTGFTRVFPLMKSLMRRNRFSVWGVCVALASAVAPVYAEPPAQNNAHVVVSGGTLLPLATNSTRAAGFFSLQNSDSVDRLLKGIASPICTKIMAHHTKQEQTVATNDLFNHLAIQHNAMMVFPRDGYHLVCLGLKRPLQTGEKIPFTFSFLDSGDVTADFTVVR</sequence>
<dbReference type="InterPro" id="IPR058248">
    <property type="entry name" value="Lxx211020-like"/>
</dbReference>
<protein>
    <submittedName>
        <fullName evidence="1">Copper chaperone PCu(A)C</fullName>
    </submittedName>
</protein>
<reference evidence="1 2" key="1">
    <citation type="submission" date="2018-09" db="EMBL/GenBank/DDBJ databases">
        <title>The complete genome sequence of Neokomagataea tanensis NBRC 106556(T).</title>
        <authorList>
            <person name="Chua K.-O."/>
            <person name="See-Too W.-S."/>
            <person name="Hong K.-W."/>
            <person name="Yin W.-F."/>
            <person name="Chan K.-G."/>
        </authorList>
    </citation>
    <scope>NUCLEOTIDE SEQUENCE [LARGE SCALE GENOMIC DNA]</scope>
    <source>
        <strain evidence="2">AH13 \ NBRC 106556</strain>
    </source>
</reference>
<name>A0A4Y6V8L5_9PROT</name>
<dbReference type="SUPFAM" id="SSF110087">
    <property type="entry name" value="DR1885-like metal-binding protein"/>
    <property type="match status" value="1"/>
</dbReference>
<dbReference type="AlphaFoldDB" id="A0A4Y6V8L5"/>
<dbReference type="EMBL" id="CP032485">
    <property type="protein sequence ID" value="QDH25694.1"/>
    <property type="molecule type" value="Genomic_DNA"/>
</dbReference>
<dbReference type="PANTHER" id="PTHR36302">
    <property type="entry name" value="BLR7088 PROTEIN"/>
    <property type="match status" value="1"/>
</dbReference>
<proteinExistence type="predicted"/>
<dbReference type="Proteomes" id="UP000317214">
    <property type="component" value="Chromosome"/>
</dbReference>
<evidence type="ECO:0000313" key="2">
    <source>
        <dbReference type="Proteomes" id="UP000317214"/>
    </source>
</evidence>
<keyword evidence="2" id="KW-1185">Reference proteome</keyword>
<organism evidence="1 2">
    <name type="scientific">Neokomagataea tanensis</name>
    <dbReference type="NCBI Taxonomy" id="661191"/>
    <lineage>
        <taxon>Bacteria</taxon>
        <taxon>Pseudomonadati</taxon>
        <taxon>Pseudomonadota</taxon>
        <taxon>Alphaproteobacteria</taxon>
        <taxon>Acetobacterales</taxon>
        <taxon>Acetobacteraceae</taxon>
        <taxon>Neokomagataea</taxon>
    </lineage>
</organism>
<dbReference type="OrthoDB" id="7261436at2"/>
<dbReference type="Gene3D" id="2.60.40.1890">
    <property type="entry name" value="PCu(A)C copper chaperone"/>
    <property type="match status" value="1"/>
</dbReference>
<dbReference type="PANTHER" id="PTHR36302:SF1">
    <property type="entry name" value="COPPER CHAPERONE PCU(A)C"/>
    <property type="match status" value="1"/>
</dbReference>
<dbReference type="Pfam" id="PF04314">
    <property type="entry name" value="PCuAC"/>
    <property type="match status" value="1"/>
</dbReference>
<dbReference type="InterPro" id="IPR007410">
    <property type="entry name" value="LpqE-like"/>
</dbReference>